<gene>
    <name evidence="1" type="ORF">S03H2_71186</name>
</gene>
<protein>
    <submittedName>
        <fullName evidence="1">Uncharacterized protein</fullName>
    </submittedName>
</protein>
<comment type="caution">
    <text evidence="1">The sequence shown here is derived from an EMBL/GenBank/DDBJ whole genome shotgun (WGS) entry which is preliminary data.</text>
</comment>
<feature type="non-terminal residue" evidence="1">
    <location>
        <position position="1"/>
    </location>
</feature>
<feature type="non-terminal residue" evidence="1">
    <location>
        <position position="102"/>
    </location>
</feature>
<organism evidence="1">
    <name type="scientific">marine sediment metagenome</name>
    <dbReference type="NCBI Taxonomy" id="412755"/>
    <lineage>
        <taxon>unclassified sequences</taxon>
        <taxon>metagenomes</taxon>
        <taxon>ecological metagenomes</taxon>
    </lineage>
</organism>
<reference evidence="1" key="1">
    <citation type="journal article" date="2014" name="Front. Microbiol.">
        <title>High frequency of phylogenetically diverse reductive dehalogenase-homologous genes in deep subseafloor sedimentary metagenomes.</title>
        <authorList>
            <person name="Kawai M."/>
            <person name="Futagami T."/>
            <person name="Toyoda A."/>
            <person name="Takaki Y."/>
            <person name="Nishi S."/>
            <person name="Hori S."/>
            <person name="Arai W."/>
            <person name="Tsubouchi T."/>
            <person name="Morono Y."/>
            <person name="Uchiyama I."/>
            <person name="Ito T."/>
            <person name="Fujiyama A."/>
            <person name="Inagaki F."/>
            <person name="Takami H."/>
        </authorList>
    </citation>
    <scope>NUCLEOTIDE SEQUENCE</scope>
    <source>
        <strain evidence="1">Expedition CK06-06</strain>
    </source>
</reference>
<proteinExistence type="predicted"/>
<dbReference type="AlphaFoldDB" id="X1LCI3"/>
<evidence type="ECO:0000313" key="1">
    <source>
        <dbReference type="EMBL" id="GAI00135.1"/>
    </source>
</evidence>
<accession>X1LCI3</accession>
<dbReference type="EMBL" id="BARU01047543">
    <property type="protein sequence ID" value="GAI00135.1"/>
    <property type="molecule type" value="Genomic_DNA"/>
</dbReference>
<sequence>DKIYVSSNGWMSFTYTHPSEDFGQIPDIEDYNIDMIALFWMDLNANDTNNGGGSVYYLFGGISPNRYLAIEYYNIYYGEFSETPSVLAGSFELILFENGSIY</sequence>
<name>X1LCI3_9ZZZZ</name>